<comment type="caution">
    <text evidence="2">The sequence shown here is derived from an EMBL/GenBank/DDBJ whole genome shotgun (WGS) entry which is preliminary data.</text>
</comment>
<evidence type="ECO:0000313" key="3">
    <source>
        <dbReference type="Proteomes" id="UP000440498"/>
    </source>
</evidence>
<reference evidence="2 3" key="1">
    <citation type="submission" date="2019-10" db="EMBL/GenBank/DDBJ databases">
        <title>Two novel species isolated from a subtropical stream in China.</title>
        <authorList>
            <person name="Lu H."/>
        </authorList>
    </citation>
    <scope>NUCLEOTIDE SEQUENCE [LARGE SCALE GENOMIC DNA]</scope>
    <source>
        <strain evidence="2 3">FT29W</strain>
    </source>
</reference>
<gene>
    <name evidence="2" type="ORF">GEV02_02685</name>
</gene>
<keyword evidence="3" id="KW-1185">Reference proteome</keyword>
<evidence type="ECO:0000313" key="2">
    <source>
        <dbReference type="EMBL" id="MQA37045.1"/>
    </source>
</evidence>
<dbReference type="AlphaFoldDB" id="A0A6A7MVQ8"/>
<organism evidence="2 3">
    <name type="scientific">Rugamonas aquatica</name>
    <dbReference type="NCBI Taxonomy" id="2743357"/>
    <lineage>
        <taxon>Bacteria</taxon>
        <taxon>Pseudomonadati</taxon>
        <taxon>Pseudomonadota</taxon>
        <taxon>Betaproteobacteria</taxon>
        <taxon>Burkholderiales</taxon>
        <taxon>Oxalobacteraceae</taxon>
        <taxon>Telluria group</taxon>
        <taxon>Rugamonas</taxon>
    </lineage>
</organism>
<dbReference type="EMBL" id="WHUG01000001">
    <property type="protein sequence ID" value="MQA37045.1"/>
    <property type="molecule type" value="Genomic_DNA"/>
</dbReference>
<dbReference type="RefSeq" id="WP_152836385.1">
    <property type="nucleotide sequence ID" value="NZ_WHUG01000001.1"/>
</dbReference>
<evidence type="ECO:0000256" key="1">
    <source>
        <dbReference type="SAM" id="MobiDB-lite"/>
    </source>
</evidence>
<protein>
    <submittedName>
        <fullName evidence="2">Uncharacterized protein</fullName>
    </submittedName>
</protein>
<name>A0A6A7MVQ8_9BURK</name>
<sequence length="652" mass="70786">MQHKPSNLEALFTPPAGQYGTHMLVCGLSADIDVLERMMCAFTAEPQTQRAASGVVRALLMLDASSGMSALPVPGMLKLRHCPLPEWSAQTTLMHAKVALLGFSSAPFAAPEMFRLLVSSGNWTGESWGNGAQIDMYWSCEYDITTSPSQMRDERADIAAAFSFFTSMTSALYPGNAEVLSGEGAATAWLKQWRERIGDVPARQTPRFIHSLKHALFDQIAQRFPSSGITTLVAGSGFYEQPSASQAKPEVLRRLEELGNPGSRYLVANPQQAGALASWVVGNLTPRGKADLDGWSLCYPSDPLLNDGQAGGRVRLHAKYIAGLRRVQHSNSDTATVAAIYIGSGNLSKMGLLSSAALAPSTRRQAGNVEAGIVVSEDQSVPHIWRALACGEQFDSEALKNISSGENEALLRPLAPPPILFVRLAQGQMTFLGVSEPYQPFQLRISHLSDWVDISADCAAHGLPCNASPALVQVRLAPTLENPDPIIHEVAVLGEHGLLSRQPPPPLSVDDILSALMVFPAVLPEESDAPPKKRTSTPRSASLDPTSGYPLRMQASMVEAIAERNNKLDQNQFPYWLNQLRMLLLEQFSEPDRQAMRSTGVNLFSALTETGFAPPWLAESPVLKAEYEVLLAEIASLWTEAAEYPHNDRRTA</sequence>
<feature type="region of interest" description="Disordered" evidence="1">
    <location>
        <begin position="526"/>
        <end position="548"/>
    </location>
</feature>
<proteinExistence type="predicted"/>
<accession>A0A6A7MVQ8</accession>
<dbReference type="Proteomes" id="UP000440498">
    <property type="component" value="Unassembled WGS sequence"/>
</dbReference>